<dbReference type="EMBL" id="PRLG01000015">
    <property type="protein sequence ID" value="PYY29756.1"/>
    <property type="molecule type" value="Genomic_DNA"/>
</dbReference>
<evidence type="ECO:0000313" key="3">
    <source>
        <dbReference type="Proteomes" id="UP000247459"/>
    </source>
</evidence>
<sequence>MARRDEDSEGAITIASTLLEQTIKFILESEKIEYSETVDDLPSLYKKTQAVLNLSPDGHTEEIFKQILRGCVSVVQGLGSLRNKDGDAHAPSTMRGKPSVRHAELSVNFSGTMANFLISTWMYRNKLLTK</sequence>
<gene>
    <name evidence="2" type="ORF">PIL02S_01956</name>
</gene>
<reference evidence="2 3" key="1">
    <citation type="submission" date="2018-01" db="EMBL/GenBank/DDBJ databases">
        <title>Genome sequence of the PGP bacterium Paenibacillus illinoisensis E3.</title>
        <authorList>
            <person name="Rolli E."/>
            <person name="Marasco R."/>
            <person name="Bessem C."/>
            <person name="Michoud G."/>
            <person name="Gaiarsa S."/>
            <person name="Borin S."/>
            <person name="Daffonchio D."/>
        </authorList>
    </citation>
    <scope>NUCLEOTIDE SEQUENCE [LARGE SCALE GENOMIC DNA]</scope>
    <source>
        <strain evidence="2 3">E3</strain>
    </source>
</reference>
<accession>A0A2W0CAX4</accession>
<comment type="caution">
    <text evidence="2">The sequence shown here is derived from an EMBL/GenBank/DDBJ whole genome shotgun (WGS) entry which is preliminary data.</text>
</comment>
<evidence type="ECO:0000313" key="2">
    <source>
        <dbReference type="EMBL" id="PYY29756.1"/>
    </source>
</evidence>
<dbReference type="AlphaFoldDB" id="A0A2W0CAX4"/>
<evidence type="ECO:0000259" key="1">
    <source>
        <dbReference type="Pfam" id="PF14355"/>
    </source>
</evidence>
<feature type="domain" description="Abortive infection protein-like C-terminal" evidence="1">
    <location>
        <begin position="42"/>
        <end position="118"/>
    </location>
</feature>
<dbReference type="Proteomes" id="UP000247459">
    <property type="component" value="Unassembled WGS sequence"/>
</dbReference>
<dbReference type="RefSeq" id="WP_220039404.1">
    <property type="nucleotide sequence ID" value="NZ_PRLG01000015.1"/>
</dbReference>
<protein>
    <recommendedName>
        <fullName evidence="1">Abortive infection protein-like C-terminal domain-containing protein</fullName>
    </recommendedName>
</protein>
<dbReference type="Pfam" id="PF14355">
    <property type="entry name" value="Abi_C"/>
    <property type="match status" value="1"/>
</dbReference>
<dbReference type="InterPro" id="IPR026001">
    <property type="entry name" value="Abi-like_C"/>
</dbReference>
<proteinExistence type="predicted"/>
<name>A0A2W0CAX4_9BACL</name>
<organism evidence="2 3">
    <name type="scientific">Paenibacillus illinoisensis</name>
    <dbReference type="NCBI Taxonomy" id="59845"/>
    <lineage>
        <taxon>Bacteria</taxon>
        <taxon>Bacillati</taxon>
        <taxon>Bacillota</taxon>
        <taxon>Bacilli</taxon>
        <taxon>Bacillales</taxon>
        <taxon>Paenibacillaceae</taxon>
        <taxon>Paenibacillus</taxon>
    </lineage>
</organism>